<comment type="caution">
    <text evidence="1">The sequence shown here is derived from an EMBL/GenBank/DDBJ whole genome shotgun (WGS) entry which is preliminary data.</text>
</comment>
<accession>A0A9D1ZJC5</accession>
<reference evidence="1" key="1">
    <citation type="journal article" date="2021" name="PeerJ">
        <title>Extensive microbial diversity within the chicken gut microbiome revealed by metagenomics and culture.</title>
        <authorList>
            <person name="Gilroy R."/>
            <person name="Ravi A."/>
            <person name="Getino M."/>
            <person name="Pursley I."/>
            <person name="Horton D.L."/>
            <person name="Alikhan N.F."/>
            <person name="Baker D."/>
            <person name="Gharbi K."/>
            <person name="Hall N."/>
            <person name="Watson M."/>
            <person name="Adriaenssens E.M."/>
            <person name="Foster-Nyarko E."/>
            <person name="Jarju S."/>
            <person name="Secka A."/>
            <person name="Antonio M."/>
            <person name="Oren A."/>
            <person name="Chaudhuri R.R."/>
            <person name="La Ragione R."/>
            <person name="Hildebrand F."/>
            <person name="Pallen M.J."/>
        </authorList>
    </citation>
    <scope>NUCLEOTIDE SEQUENCE</scope>
    <source>
        <strain evidence="1">Gambia2-208</strain>
    </source>
</reference>
<gene>
    <name evidence="1" type="ORF">H9824_09105</name>
</gene>
<dbReference type="Proteomes" id="UP000886851">
    <property type="component" value="Unassembled WGS sequence"/>
</dbReference>
<evidence type="ECO:0000313" key="1">
    <source>
        <dbReference type="EMBL" id="HIY88846.1"/>
    </source>
</evidence>
<organism evidence="1 2">
    <name type="scientific">Candidatus Bacteroides pullicola</name>
    <dbReference type="NCBI Taxonomy" id="2838475"/>
    <lineage>
        <taxon>Bacteria</taxon>
        <taxon>Pseudomonadati</taxon>
        <taxon>Bacteroidota</taxon>
        <taxon>Bacteroidia</taxon>
        <taxon>Bacteroidales</taxon>
        <taxon>Bacteroidaceae</taxon>
        <taxon>Bacteroides</taxon>
    </lineage>
</organism>
<sequence>MDVRKETMHEAEAYLRNPENPTRLCVQIGGKRRRLFINRDDGGIGILGVGKRKRGFVFTDWQSIEKIFYPVQASEEERNRRLLVKYQRLAQSASFANDWLADIAKADTAKSLYENHITTGTGIDGQCIRLSTVEKYAGPYLMAGFKAAVRKCEDFHSYRFDFCGYDGSLWVNRKEDGKVTAGFSKEYRGCGNGYYYLLINDETFIGYDID</sequence>
<proteinExistence type="predicted"/>
<evidence type="ECO:0000313" key="2">
    <source>
        <dbReference type="Proteomes" id="UP000886851"/>
    </source>
</evidence>
<dbReference type="EMBL" id="DXCV01000061">
    <property type="protein sequence ID" value="HIY88846.1"/>
    <property type="molecule type" value="Genomic_DNA"/>
</dbReference>
<name>A0A9D1ZJC5_9BACE</name>
<dbReference type="AlphaFoldDB" id="A0A9D1ZJC5"/>
<reference evidence="1" key="2">
    <citation type="submission" date="2021-04" db="EMBL/GenBank/DDBJ databases">
        <authorList>
            <person name="Gilroy R."/>
        </authorList>
    </citation>
    <scope>NUCLEOTIDE SEQUENCE</scope>
    <source>
        <strain evidence="1">Gambia2-208</strain>
    </source>
</reference>
<protein>
    <submittedName>
        <fullName evidence="1">Uncharacterized protein</fullName>
    </submittedName>
</protein>